<evidence type="ECO:0000313" key="3">
    <source>
        <dbReference type="Proteomes" id="UP000789375"/>
    </source>
</evidence>
<dbReference type="SUPFAM" id="SSF52266">
    <property type="entry name" value="SGNH hydrolase"/>
    <property type="match status" value="1"/>
</dbReference>
<dbReference type="InterPro" id="IPR036514">
    <property type="entry name" value="SGNH_hydro_sf"/>
</dbReference>
<reference evidence="2" key="1">
    <citation type="submission" date="2021-06" db="EMBL/GenBank/DDBJ databases">
        <authorList>
            <person name="Kallberg Y."/>
            <person name="Tangrot J."/>
            <person name="Rosling A."/>
        </authorList>
    </citation>
    <scope>NUCLEOTIDE SEQUENCE</scope>
    <source>
        <strain evidence="2">87-6 pot B 2015</strain>
    </source>
</reference>
<proteinExistence type="predicted"/>
<protein>
    <submittedName>
        <fullName evidence="2">324_t:CDS:1</fullName>
    </submittedName>
</protein>
<sequence length="372" mass="42065">MINTIFLLAFVFFFNIGSVIPNTQVHFNIDNGNKLLPSQLVTNITQCPKLTPRKVPPKSVHDLRVDDIEIIMALGDSITAALGAKGQDTNIPIDFHKLYENRGVSFVMGGDPGAVTIANFIKHYSPLLKGPSVGDHLFELCYGVICPPYQYKPDQDRLNAAQSGMMVSNLTMELIYLLDQLYKEPIKDILKSYKYLNLFIGSNDICLRCSNNLPWLSIEQFEYYLLTTLETIREKIPNTVVNLLGVFNVSQVYELTRGEKYCKLRRVIGDYECSCAYLPGALGDLNRKKMDETAMEYNKAIQNVVNYYASKHSDSFAVMYQPFDLDLLTFPVDGLSSLDCFHPSKRGGSIVWNENVGIRCFEDDDRINTKLT</sequence>
<dbReference type="PANTHER" id="PTHR21325">
    <property type="entry name" value="PHOSPHOLIPASE B, PLB1"/>
    <property type="match status" value="1"/>
</dbReference>
<keyword evidence="3" id="KW-1185">Reference proteome</keyword>
<organism evidence="2 3">
    <name type="scientific">Funneliformis mosseae</name>
    <name type="common">Endomycorrhizal fungus</name>
    <name type="synonym">Glomus mosseae</name>
    <dbReference type="NCBI Taxonomy" id="27381"/>
    <lineage>
        <taxon>Eukaryota</taxon>
        <taxon>Fungi</taxon>
        <taxon>Fungi incertae sedis</taxon>
        <taxon>Mucoromycota</taxon>
        <taxon>Glomeromycotina</taxon>
        <taxon>Glomeromycetes</taxon>
        <taxon>Glomerales</taxon>
        <taxon>Glomeraceae</taxon>
        <taxon>Funneliformis</taxon>
    </lineage>
</organism>
<dbReference type="Proteomes" id="UP000789375">
    <property type="component" value="Unassembled WGS sequence"/>
</dbReference>
<dbReference type="EMBL" id="CAJVPP010000786">
    <property type="protein sequence ID" value="CAG8511946.1"/>
    <property type="molecule type" value="Genomic_DNA"/>
</dbReference>
<dbReference type="GO" id="GO:0004620">
    <property type="term" value="F:phospholipase activity"/>
    <property type="evidence" value="ECO:0007669"/>
    <property type="project" value="InterPro"/>
</dbReference>
<dbReference type="InterPro" id="IPR038885">
    <property type="entry name" value="PLB1"/>
</dbReference>
<gene>
    <name evidence="2" type="ORF">FMOSSE_LOCUS4583</name>
</gene>
<accession>A0A9N8ZZH0</accession>
<dbReference type="GO" id="GO:0006644">
    <property type="term" value="P:phospholipid metabolic process"/>
    <property type="evidence" value="ECO:0007669"/>
    <property type="project" value="TreeGrafter"/>
</dbReference>
<comment type="caution">
    <text evidence="2">The sequence shown here is derived from an EMBL/GenBank/DDBJ whole genome shotgun (WGS) entry which is preliminary data.</text>
</comment>
<dbReference type="InterPro" id="IPR001087">
    <property type="entry name" value="GDSL"/>
</dbReference>
<feature type="chain" id="PRO_5040463384" evidence="1">
    <location>
        <begin position="22"/>
        <end position="372"/>
    </location>
</feature>
<feature type="signal peptide" evidence="1">
    <location>
        <begin position="1"/>
        <end position="21"/>
    </location>
</feature>
<dbReference type="PANTHER" id="PTHR21325:SF31">
    <property type="entry name" value="GH22081P-RELATED"/>
    <property type="match status" value="1"/>
</dbReference>
<evidence type="ECO:0000313" key="2">
    <source>
        <dbReference type="EMBL" id="CAG8511946.1"/>
    </source>
</evidence>
<dbReference type="AlphaFoldDB" id="A0A9N8ZZH0"/>
<dbReference type="Gene3D" id="3.40.50.1110">
    <property type="entry name" value="SGNH hydrolase"/>
    <property type="match status" value="1"/>
</dbReference>
<evidence type="ECO:0000256" key="1">
    <source>
        <dbReference type="SAM" id="SignalP"/>
    </source>
</evidence>
<name>A0A9N8ZZH0_FUNMO</name>
<keyword evidence="1" id="KW-0732">Signal</keyword>
<dbReference type="Pfam" id="PF00657">
    <property type="entry name" value="Lipase_GDSL"/>
    <property type="match status" value="1"/>
</dbReference>